<keyword evidence="2" id="KW-1003">Cell membrane</keyword>
<protein>
    <recommendedName>
        <fullName evidence="8">NarG-like domain-containing protein</fullName>
    </recommendedName>
</protein>
<evidence type="ECO:0000256" key="7">
    <source>
        <dbReference type="SAM" id="Phobius"/>
    </source>
</evidence>
<dbReference type="GO" id="GO:0016491">
    <property type="term" value="F:oxidoreductase activity"/>
    <property type="evidence" value="ECO:0007669"/>
    <property type="project" value="UniProtKB-KW"/>
</dbReference>
<dbReference type="STRING" id="1314751.GCA_001591425_02552"/>
<keyword evidence="4 7" id="KW-1133">Transmembrane helix</keyword>
<accession>A0A223KLZ6</accession>
<dbReference type="Proteomes" id="UP000215224">
    <property type="component" value="Chromosome"/>
</dbReference>
<keyword evidence="6 7" id="KW-0472">Membrane</keyword>
<feature type="transmembrane region" description="Helical" evidence="7">
    <location>
        <begin position="47"/>
        <end position="71"/>
    </location>
</feature>
<organism evidence="9 10">
    <name type="scientific">Sutcliffiella cohnii</name>
    <dbReference type="NCBI Taxonomy" id="33932"/>
    <lineage>
        <taxon>Bacteria</taxon>
        <taxon>Bacillati</taxon>
        <taxon>Bacillota</taxon>
        <taxon>Bacilli</taxon>
        <taxon>Bacillales</taxon>
        <taxon>Bacillaceae</taxon>
        <taxon>Sutcliffiella</taxon>
    </lineage>
</organism>
<comment type="subcellular location">
    <subcellularLocation>
        <location evidence="1">Cell membrane</location>
        <topology evidence="1">Multi-pass membrane protein</topology>
    </subcellularLocation>
</comment>
<evidence type="ECO:0000256" key="5">
    <source>
        <dbReference type="ARBA" id="ARBA00023002"/>
    </source>
</evidence>
<evidence type="ECO:0000313" key="10">
    <source>
        <dbReference type="Proteomes" id="UP000215224"/>
    </source>
</evidence>
<evidence type="ECO:0000313" key="9">
    <source>
        <dbReference type="EMBL" id="AST90398.1"/>
    </source>
</evidence>
<name>A0A223KLZ6_9BACI</name>
<dbReference type="RefSeq" id="WP_066416707.1">
    <property type="nucleotide sequence ID" value="NZ_CP018866.1"/>
</dbReference>
<dbReference type="GO" id="GO:0005886">
    <property type="term" value="C:plasma membrane"/>
    <property type="evidence" value="ECO:0007669"/>
    <property type="project" value="UniProtKB-SubCell"/>
</dbReference>
<evidence type="ECO:0000259" key="8">
    <source>
        <dbReference type="Pfam" id="PF02665"/>
    </source>
</evidence>
<dbReference type="SUPFAM" id="SSF103501">
    <property type="entry name" value="Respiratory nitrate reductase 1 gamma chain"/>
    <property type="match status" value="1"/>
</dbReference>
<evidence type="ECO:0000256" key="4">
    <source>
        <dbReference type="ARBA" id="ARBA00022989"/>
    </source>
</evidence>
<feature type="domain" description="NarG-like" evidence="8">
    <location>
        <begin position="47"/>
        <end position="106"/>
    </location>
</feature>
<dbReference type="AlphaFoldDB" id="A0A223KLZ6"/>
<dbReference type="InterPro" id="IPR023234">
    <property type="entry name" value="NarG-like_domain"/>
</dbReference>
<dbReference type="Pfam" id="PF02665">
    <property type="entry name" value="Nitrate_red_gam"/>
    <property type="match status" value="1"/>
</dbReference>
<keyword evidence="3 7" id="KW-0812">Transmembrane</keyword>
<evidence type="ECO:0000256" key="6">
    <source>
        <dbReference type="ARBA" id="ARBA00023136"/>
    </source>
</evidence>
<keyword evidence="10" id="KW-1185">Reference proteome</keyword>
<evidence type="ECO:0000256" key="1">
    <source>
        <dbReference type="ARBA" id="ARBA00004651"/>
    </source>
</evidence>
<feature type="transmembrane region" description="Helical" evidence="7">
    <location>
        <begin position="7"/>
        <end position="27"/>
    </location>
</feature>
<keyword evidence="5" id="KW-0560">Oxidoreductase</keyword>
<gene>
    <name evidence="9" type="ORF">BC6307_03485</name>
</gene>
<evidence type="ECO:0000256" key="2">
    <source>
        <dbReference type="ARBA" id="ARBA00022475"/>
    </source>
</evidence>
<proteinExistence type="predicted"/>
<sequence length="130" mass="15116">MMNMVDIILWVIVPYLMVAIVVMSFIWRCDFSNNEKPKRGFKLKGSLIGFLISGLLLFLSADMSNIFSLLYEWLYGLLTLNPNMDQLATYPLLYIIHWIFGSLLIMNFLETIASKVKIGRKRIYIIEKLS</sequence>
<reference evidence="9 10" key="1">
    <citation type="submission" date="2016-12" db="EMBL/GenBank/DDBJ databases">
        <title>The whole genome sequencing and assembly of Bacillus cohnii DSM 6307T strain.</title>
        <authorList>
            <person name="Lee Y.-J."/>
            <person name="Yi H."/>
            <person name="Bahn Y.-S."/>
            <person name="Kim J.F."/>
            <person name="Lee D.-W."/>
        </authorList>
    </citation>
    <scope>NUCLEOTIDE SEQUENCE [LARGE SCALE GENOMIC DNA]</scope>
    <source>
        <strain evidence="9 10">DSM 6307</strain>
    </source>
</reference>
<dbReference type="InterPro" id="IPR036197">
    <property type="entry name" value="NarG-like_sf"/>
</dbReference>
<dbReference type="KEGG" id="bcoh:BC6307_03485"/>
<evidence type="ECO:0000256" key="3">
    <source>
        <dbReference type="ARBA" id="ARBA00022692"/>
    </source>
</evidence>
<feature type="transmembrane region" description="Helical" evidence="7">
    <location>
        <begin position="91"/>
        <end position="113"/>
    </location>
</feature>
<dbReference type="EMBL" id="CP018866">
    <property type="protein sequence ID" value="AST90398.1"/>
    <property type="molecule type" value="Genomic_DNA"/>
</dbReference>